<accession>A0A6N7ZKL8</accession>
<sequence length="70" mass="7098">MLLLCVLLAPFAVRGAVEGWAAGEVPGAAVLTLLVVLCLVGAVGAVWALVDSFRRAGPRDDDGGPGQPSR</sequence>
<evidence type="ECO:0000313" key="4">
    <source>
        <dbReference type="Proteomes" id="UP000440668"/>
    </source>
</evidence>
<evidence type="ECO:0000256" key="1">
    <source>
        <dbReference type="SAM" id="Phobius"/>
    </source>
</evidence>
<keyword evidence="1" id="KW-1133">Transmembrane helix</keyword>
<keyword evidence="1" id="KW-0472">Membrane</keyword>
<name>A0A6N7ZKL8_9MICO</name>
<dbReference type="EMBL" id="JAAFAN010000034">
    <property type="protein sequence ID" value="NDO90035.1"/>
    <property type="molecule type" value="Genomic_DNA"/>
</dbReference>
<reference evidence="3 5" key="3">
    <citation type="journal article" date="2021" name="Arch. Microbiol.">
        <title>Cellulosimicrobium fucosivorans sp. nov., isolated from San Elijo Lagoon, contains a fucose metabolic pathway linked to carotenoid production.</title>
        <authorList>
            <person name="Aviles F.A."/>
            <person name="Kyndt J.A."/>
        </authorList>
    </citation>
    <scope>NUCLEOTIDE SEQUENCE [LARGE SCALE GENOMIC DNA]</scope>
    <source>
        <strain evidence="3 5">SE3</strain>
    </source>
</reference>
<dbReference type="RefSeq" id="WP_024841652.1">
    <property type="nucleotide sequence ID" value="NZ_JAAFAN010000034.1"/>
</dbReference>
<dbReference type="AlphaFoldDB" id="A0A6N7ZKL8"/>
<organism evidence="2 4">
    <name type="scientific">Cellulosimicrobium composti</name>
    <dbReference type="NCBI Taxonomy" id="2672572"/>
    <lineage>
        <taxon>Bacteria</taxon>
        <taxon>Bacillati</taxon>
        <taxon>Actinomycetota</taxon>
        <taxon>Actinomycetes</taxon>
        <taxon>Micrococcales</taxon>
        <taxon>Promicromonosporaceae</taxon>
        <taxon>Cellulosimicrobium</taxon>
    </lineage>
</organism>
<feature type="transmembrane region" description="Helical" evidence="1">
    <location>
        <begin position="31"/>
        <end position="50"/>
    </location>
</feature>
<reference evidence="3" key="2">
    <citation type="submission" date="2020-01" db="EMBL/GenBank/DDBJ databases">
        <authorList>
            <person name="Aviles F."/>
            <person name="Meyer T.E."/>
            <person name="Kyndt J.A."/>
        </authorList>
    </citation>
    <scope>NUCLEOTIDE SEQUENCE</scope>
    <source>
        <strain evidence="3">SE3</strain>
    </source>
</reference>
<proteinExistence type="predicted"/>
<evidence type="ECO:0000313" key="3">
    <source>
        <dbReference type="EMBL" id="NDO90035.1"/>
    </source>
</evidence>
<dbReference type="Proteomes" id="UP000440668">
    <property type="component" value="Unassembled WGS sequence"/>
</dbReference>
<protein>
    <submittedName>
        <fullName evidence="2">Uncharacterized protein</fullName>
    </submittedName>
</protein>
<keyword evidence="5" id="KW-1185">Reference proteome</keyword>
<keyword evidence="1" id="KW-0812">Transmembrane</keyword>
<evidence type="ECO:0000313" key="2">
    <source>
        <dbReference type="EMBL" id="MTG89799.1"/>
    </source>
</evidence>
<dbReference type="GeneID" id="32510953"/>
<gene>
    <name evidence="2" type="ORF">GJV82_12705</name>
    <name evidence="3" type="ORF">GYH36_11235</name>
</gene>
<comment type="caution">
    <text evidence="2">The sequence shown here is derived from an EMBL/GenBank/DDBJ whole genome shotgun (WGS) entry which is preliminary data.</text>
</comment>
<evidence type="ECO:0000313" key="5">
    <source>
        <dbReference type="Proteomes" id="UP000471672"/>
    </source>
</evidence>
<dbReference type="Proteomes" id="UP000471672">
    <property type="component" value="Unassembled WGS sequence"/>
</dbReference>
<dbReference type="EMBL" id="WMKA01000030">
    <property type="protein sequence ID" value="MTG89799.1"/>
    <property type="molecule type" value="Genomic_DNA"/>
</dbReference>
<reference evidence="2 4" key="1">
    <citation type="submission" date="2019-11" db="EMBL/GenBank/DDBJ databases">
        <title>Cellulosimicrobium composti sp. nov. isolated from a compost.</title>
        <authorList>
            <person name="Yang Y."/>
        </authorList>
    </citation>
    <scope>NUCLEOTIDE SEQUENCE [LARGE SCALE GENOMIC DNA]</scope>
    <source>
        <strain evidence="2 4">BIT-GX5</strain>
    </source>
</reference>